<dbReference type="PANTHER" id="PTHR15034">
    <property type="entry name" value="DEATH DOMAIN-CONTAINING PROTEIN CRADD"/>
    <property type="match status" value="1"/>
</dbReference>
<organism evidence="3 4">
    <name type="scientific">Mytilus galloprovincialis</name>
    <name type="common">Mediterranean mussel</name>
    <dbReference type="NCBI Taxonomy" id="29158"/>
    <lineage>
        <taxon>Eukaryota</taxon>
        <taxon>Metazoa</taxon>
        <taxon>Spiralia</taxon>
        <taxon>Lophotrochozoa</taxon>
        <taxon>Mollusca</taxon>
        <taxon>Bivalvia</taxon>
        <taxon>Autobranchia</taxon>
        <taxon>Pteriomorphia</taxon>
        <taxon>Mytilida</taxon>
        <taxon>Mytiloidea</taxon>
        <taxon>Mytilidae</taxon>
        <taxon>Mytilinae</taxon>
        <taxon>Mytilus</taxon>
    </lineage>
</organism>
<dbReference type="CDD" id="cd01671">
    <property type="entry name" value="CARD"/>
    <property type="match status" value="1"/>
</dbReference>
<dbReference type="Pfam" id="PF00619">
    <property type="entry name" value="CARD"/>
    <property type="match status" value="1"/>
</dbReference>
<comment type="caution">
    <text evidence="3">The sequence shown here is derived from an EMBL/GenBank/DDBJ whole genome shotgun (WGS) entry which is preliminary data.</text>
</comment>
<evidence type="ECO:0000313" key="3">
    <source>
        <dbReference type="EMBL" id="VDI09731.1"/>
    </source>
</evidence>
<dbReference type="GO" id="GO:0002020">
    <property type="term" value="F:protease binding"/>
    <property type="evidence" value="ECO:0007669"/>
    <property type="project" value="InterPro"/>
</dbReference>
<dbReference type="GO" id="GO:0042981">
    <property type="term" value="P:regulation of apoptotic process"/>
    <property type="evidence" value="ECO:0007669"/>
    <property type="project" value="InterPro"/>
</dbReference>
<sequence>MNDAQRSVLQRHFRQLSNDLILTDDLLGAMYQKKIFERNMIELIKSEKTASEQVVRMLELLPKRGPDAFESFVEIITENYPWLAAMLESSLKQESMKYNQSMRVESIKSEYMNERADSVRFSDYFEPEPDIKTKVASFVHKQFGHSKRISENDKKAMFRWMSSQLQAERKRFSSATSRTSSVIPAPVLVDVGVNTDLIKEEKSQFDMSQIQPRIKKIYEKIQQIKTTANSKNSQLNSKSANGVVITPRTPNGAQRPSLTPASFDTVISELDTMVTRIEKLEEEVNKCHVMLNDKDKKLSLSLHIYDLSLTIKQRDKELQQEKQKCEKMLNELYEYSKKVNQLDHASNNQKSTIDNQADEIEKLKAERDKFSNQVSHFEKISMMHSEKQKTLENLKSMVRDLQNSKDVTQPSHYERTNNRMSQDSRSSLRKSNGIMGKALQTTSPTRSSISRRGVPDETPLSSSPSRRYGYNRPQQYKRKTSNSIYKV</sequence>
<feature type="domain" description="CARD" evidence="2">
    <location>
        <begin position="1"/>
        <end position="91"/>
    </location>
</feature>
<dbReference type="Gene3D" id="1.10.533.10">
    <property type="entry name" value="Death Domain, Fas"/>
    <property type="match status" value="1"/>
</dbReference>
<dbReference type="InterPro" id="IPR011029">
    <property type="entry name" value="DEATH-like_dom_sf"/>
</dbReference>
<dbReference type="PROSITE" id="PS50209">
    <property type="entry name" value="CARD"/>
    <property type="match status" value="1"/>
</dbReference>
<dbReference type="PANTHER" id="PTHR15034:SF5">
    <property type="entry name" value="DEATH DOMAIN-CONTAINING PROTEIN CRADD"/>
    <property type="match status" value="1"/>
</dbReference>
<feature type="compositionally biased region" description="Polar residues" evidence="1">
    <location>
        <begin position="248"/>
        <end position="258"/>
    </location>
</feature>
<dbReference type="AlphaFoldDB" id="A0A8B6CW27"/>
<evidence type="ECO:0000259" key="2">
    <source>
        <dbReference type="PROSITE" id="PS50209"/>
    </source>
</evidence>
<feature type="region of interest" description="Disordered" evidence="1">
    <location>
        <begin position="229"/>
        <end position="258"/>
    </location>
</feature>
<protein>
    <recommendedName>
        <fullName evidence="2">CARD domain-containing protein</fullName>
    </recommendedName>
</protein>
<feature type="compositionally biased region" description="Polar residues" evidence="1">
    <location>
        <begin position="229"/>
        <end position="240"/>
    </location>
</feature>
<dbReference type="InterPro" id="IPR037939">
    <property type="entry name" value="CRADD"/>
</dbReference>
<name>A0A8B6CW27_MYTGA</name>
<evidence type="ECO:0000313" key="4">
    <source>
        <dbReference type="Proteomes" id="UP000596742"/>
    </source>
</evidence>
<dbReference type="OrthoDB" id="1357022at2759"/>
<proteinExistence type="predicted"/>
<reference evidence="3" key="1">
    <citation type="submission" date="2018-11" db="EMBL/GenBank/DDBJ databases">
        <authorList>
            <person name="Alioto T."/>
            <person name="Alioto T."/>
        </authorList>
    </citation>
    <scope>NUCLEOTIDE SEQUENCE</scope>
</reference>
<dbReference type="InterPro" id="IPR001315">
    <property type="entry name" value="CARD"/>
</dbReference>
<dbReference type="EMBL" id="UYJE01002325">
    <property type="protein sequence ID" value="VDI09731.1"/>
    <property type="molecule type" value="Genomic_DNA"/>
</dbReference>
<dbReference type="SMART" id="SM00114">
    <property type="entry name" value="CARD"/>
    <property type="match status" value="1"/>
</dbReference>
<accession>A0A8B6CW27</accession>
<evidence type="ECO:0000256" key="1">
    <source>
        <dbReference type="SAM" id="MobiDB-lite"/>
    </source>
</evidence>
<keyword evidence="4" id="KW-1185">Reference proteome</keyword>
<dbReference type="Proteomes" id="UP000596742">
    <property type="component" value="Unassembled WGS sequence"/>
</dbReference>
<gene>
    <name evidence="3" type="ORF">MGAL_10B051391</name>
</gene>
<feature type="compositionally biased region" description="Low complexity" evidence="1">
    <location>
        <begin position="441"/>
        <end position="452"/>
    </location>
</feature>
<dbReference type="GO" id="GO:0070513">
    <property type="term" value="F:death domain binding"/>
    <property type="evidence" value="ECO:0007669"/>
    <property type="project" value="InterPro"/>
</dbReference>
<dbReference type="SUPFAM" id="SSF47986">
    <property type="entry name" value="DEATH domain"/>
    <property type="match status" value="1"/>
</dbReference>
<feature type="region of interest" description="Disordered" evidence="1">
    <location>
        <begin position="402"/>
        <end position="487"/>
    </location>
</feature>